<dbReference type="Proteomes" id="UP000178735">
    <property type="component" value="Unassembled WGS sequence"/>
</dbReference>
<dbReference type="EMBL" id="MGFH01000246">
    <property type="protein sequence ID" value="OGM00946.1"/>
    <property type="molecule type" value="Genomic_DNA"/>
</dbReference>
<accession>A0A1F7WDQ7</accession>
<comment type="caution">
    <text evidence="1">The sequence shown here is derived from an EMBL/GenBank/DDBJ whole genome shotgun (WGS) entry which is preliminary data.</text>
</comment>
<proteinExistence type="predicted"/>
<gene>
    <name evidence="1" type="ORF">A2008_09845</name>
</gene>
<dbReference type="SUPFAM" id="SSF49464">
    <property type="entry name" value="Carboxypeptidase regulatory domain-like"/>
    <property type="match status" value="1"/>
</dbReference>
<protein>
    <recommendedName>
        <fullName evidence="3">PEGA domain-containing protein</fullName>
    </recommendedName>
</protein>
<evidence type="ECO:0000313" key="2">
    <source>
        <dbReference type="Proteomes" id="UP000178735"/>
    </source>
</evidence>
<organism evidence="1 2">
    <name type="scientific">Candidatus Wallbacteria bacterium GWC2_49_35</name>
    <dbReference type="NCBI Taxonomy" id="1817813"/>
    <lineage>
        <taxon>Bacteria</taxon>
        <taxon>Candidatus Walliibacteriota</taxon>
    </lineage>
</organism>
<dbReference type="AlphaFoldDB" id="A0A1F7WDQ7"/>
<dbReference type="InterPro" id="IPR008969">
    <property type="entry name" value="CarboxyPept-like_regulatory"/>
</dbReference>
<name>A0A1F7WDQ7_9BACT</name>
<sequence>MIKITPGLSRAHKLRRTGFGAAIILLILFLASAGTAFSATADIFEQTAPDGFNGYDDNGGSRRVIKFSRVVGMVYDIRSSRGLKNCDIRVGKIKTRTDTNGYFEIPSMLYDEYIITAVLPPYERHIDVVKLNSPLKAVKIYLEMPEVKISETKKANLEYDRLLARIMKGSVNEISINGAGGGQSKKTSYSSKYGRKQMIEEDAGGRKYSKKSSGEVSKVPHISTDKGFGLLICSVFESSGAEIEGNAHILIATQAIETLKSRPVEIHNVPVGSYKITVKCEGYADKVYDKVAVKPGKNERSFFIDKAKK</sequence>
<evidence type="ECO:0008006" key="3">
    <source>
        <dbReference type="Google" id="ProtNLM"/>
    </source>
</evidence>
<dbReference type="STRING" id="1817813.A2008_09845"/>
<reference evidence="1 2" key="1">
    <citation type="journal article" date="2016" name="Nat. Commun.">
        <title>Thousands of microbial genomes shed light on interconnected biogeochemical processes in an aquifer system.</title>
        <authorList>
            <person name="Anantharaman K."/>
            <person name="Brown C.T."/>
            <person name="Hug L.A."/>
            <person name="Sharon I."/>
            <person name="Castelle C.J."/>
            <person name="Probst A.J."/>
            <person name="Thomas B.C."/>
            <person name="Singh A."/>
            <person name="Wilkins M.J."/>
            <person name="Karaoz U."/>
            <person name="Brodie E.L."/>
            <person name="Williams K.H."/>
            <person name="Hubbard S.S."/>
            <person name="Banfield J.F."/>
        </authorList>
    </citation>
    <scope>NUCLEOTIDE SEQUENCE [LARGE SCALE GENOMIC DNA]</scope>
</reference>
<evidence type="ECO:0000313" key="1">
    <source>
        <dbReference type="EMBL" id="OGM00946.1"/>
    </source>
</evidence>